<feature type="compositionally biased region" description="Low complexity" evidence="1">
    <location>
        <begin position="121"/>
        <end position="156"/>
    </location>
</feature>
<evidence type="ECO:0000313" key="4">
    <source>
        <dbReference type="Proteomes" id="UP000239089"/>
    </source>
</evidence>
<dbReference type="AlphaFoldDB" id="A0A2S6N4S7"/>
<evidence type="ECO:0000313" key="3">
    <source>
        <dbReference type="EMBL" id="PPQ29609.1"/>
    </source>
</evidence>
<gene>
    <name evidence="3" type="ORF">CCR94_14890</name>
</gene>
<proteinExistence type="predicted"/>
<keyword evidence="2" id="KW-0732">Signal</keyword>
<comment type="caution">
    <text evidence="3">The sequence shown here is derived from an EMBL/GenBank/DDBJ whole genome shotgun (WGS) entry which is preliminary data.</text>
</comment>
<keyword evidence="4" id="KW-1185">Reference proteome</keyword>
<dbReference type="EMBL" id="NHSJ01000089">
    <property type="protein sequence ID" value="PPQ29609.1"/>
    <property type="molecule type" value="Genomic_DNA"/>
</dbReference>
<feature type="compositionally biased region" description="Low complexity" evidence="1">
    <location>
        <begin position="72"/>
        <end position="99"/>
    </location>
</feature>
<feature type="signal peptide" evidence="2">
    <location>
        <begin position="1"/>
        <end position="27"/>
    </location>
</feature>
<name>A0A2S6N4S7_9HYPH</name>
<organism evidence="3 4">
    <name type="scientific">Rhodoblastus sphagnicola</name>
    <dbReference type="NCBI Taxonomy" id="333368"/>
    <lineage>
        <taxon>Bacteria</taxon>
        <taxon>Pseudomonadati</taxon>
        <taxon>Pseudomonadota</taxon>
        <taxon>Alphaproteobacteria</taxon>
        <taxon>Hyphomicrobiales</taxon>
        <taxon>Rhodoblastaceae</taxon>
        <taxon>Rhodoblastus</taxon>
    </lineage>
</organism>
<evidence type="ECO:0000256" key="2">
    <source>
        <dbReference type="SAM" id="SignalP"/>
    </source>
</evidence>
<feature type="compositionally biased region" description="Basic and acidic residues" evidence="1">
    <location>
        <begin position="60"/>
        <end position="71"/>
    </location>
</feature>
<reference evidence="3 4" key="1">
    <citation type="journal article" date="2018" name="Arch. Microbiol.">
        <title>New insights into the metabolic potential of the phototrophic purple bacterium Rhodopila globiformis DSM 161(T) from its draft genome sequence and evidence for a vanadium-dependent nitrogenase.</title>
        <authorList>
            <person name="Imhoff J.F."/>
            <person name="Rahn T."/>
            <person name="Kunzel S."/>
            <person name="Neulinger S.C."/>
        </authorList>
    </citation>
    <scope>NUCLEOTIDE SEQUENCE [LARGE SCALE GENOMIC DNA]</scope>
    <source>
        <strain evidence="3 4">DSM 16996</strain>
    </source>
</reference>
<accession>A0A2S6N4S7</accession>
<feature type="chain" id="PRO_5015530534" evidence="2">
    <location>
        <begin position="28"/>
        <end position="173"/>
    </location>
</feature>
<protein>
    <submittedName>
        <fullName evidence="3">Uncharacterized protein</fullName>
    </submittedName>
</protein>
<sequence>MYPFGMKTTLALISLAALAGATGVAMAGNCPRGQIYRVSKHVCVDHDEAVKLGIAHGLARDAAKPEADKPEAAPQADTAPAAAEPAVEPAPAPEAVATPPVEPEPEARPVRVKSVRTVKIPPKSAPDTAAPASPPATEAPKAAAPAPVEAEAAPAKNPFGALDPSGVPMSQAR</sequence>
<evidence type="ECO:0000256" key="1">
    <source>
        <dbReference type="SAM" id="MobiDB-lite"/>
    </source>
</evidence>
<dbReference type="Proteomes" id="UP000239089">
    <property type="component" value="Unassembled WGS sequence"/>
</dbReference>
<feature type="region of interest" description="Disordered" evidence="1">
    <location>
        <begin position="60"/>
        <end position="173"/>
    </location>
</feature>